<dbReference type="PROSITE" id="PS51650">
    <property type="entry name" value="C2_DOCK"/>
    <property type="match status" value="1"/>
</dbReference>
<comment type="subcellular location">
    <subcellularLocation>
        <location evidence="1">Cytoplasm</location>
    </subcellularLocation>
</comment>
<evidence type="ECO:0000313" key="5">
    <source>
        <dbReference type="EMBL" id="CAD7205374.1"/>
    </source>
</evidence>
<dbReference type="GO" id="GO:0031267">
    <property type="term" value="F:small GTPase binding"/>
    <property type="evidence" value="ECO:0007669"/>
    <property type="project" value="TreeGrafter"/>
</dbReference>
<accession>A0A7R8VV07</accession>
<dbReference type="Gene3D" id="1.20.1270.350">
    <property type="entry name" value="Dedicator of cytokinesis N-terminal subdomain"/>
    <property type="match status" value="1"/>
</dbReference>
<dbReference type="Gene3D" id="2.60.40.150">
    <property type="entry name" value="C2 domain"/>
    <property type="match status" value="1"/>
</dbReference>
<evidence type="ECO:0000259" key="4">
    <source>
        <dbReference type="PROSITE" id="PS51650"/>
    </source>
</evidence>
<dbReference type="GO" id="GO:0007264">
    <property type="term" value="P:small GTPase-mediated signal transduction"/>
    <property type="evidence" value="ECO:0007669"/>
    <property type="project" value="InterPro"/>
</dbReference>
<organism evidence="5">
    <name type="scientific">Timema douglasi</name>
    <name type="common">Walking stick</name>
    <dbReference type="NCBI Taxonomy" id="61478"/>
    <lineage>
        <taxon>Eukaryota</taxon>
        <taxon>Metazoa</taxon>
        <taxon>Ecdysozoa</taxon>
        <taxon>Arthropoda</taxon>
        <taxon>Hexapoda</taxon>
        <taxon>Insecta</taxon>
        <taxon>Pterygota</taxon>
        <taxon>Neoptera</taxon>
        <taxon>Polyneoptera</taxon>
        <taxon>Phasmatodea</taxon>
        <taxon>Timematodea</taxon>
        <taxon>Timematoidea</taxon>
        <taxon>Timematidae</taxon>
        <taxon>Timema</taxon>
    </lineage>
</organism>
<dbReference type="EMBL" id="OA574924">
    <property type="protein sequence ID" value="CAD7205374.1"/>
    <property type="molecule type" value="Genomic_DNA"/>
</dbReference>
<dbReference type="InterPro" id="IPR035892">
    <property type="entry name" value="C2_domain_sf"/>
</dbReference>
<keyword evidence="2" id="KW-0963">Cytoplasm</keyword>
<dbReference type="GO" id="GO:0005737">
    <property type="term" value="C:cytoplasm"/>
    <property type="evidence" value="ECO:0007669"/>
    <property type="project" value="UniProtKB-SubCell"/>
</dbReference>
<dbReference type="GO" id="GO:0007520">
    <property type="term" value="P:myoblast fusion"/>
    <property type="evidence" value="ECO:0007669"/>
    <property type="project" value="TreeGrafter"/>
</dbReference>
<dbReference type="Pfam" id="PF14429">
    <property type="entry name" value="DOCK-C2"/>
    <property type="match status" value="1"/>
</dbReference>
<reference evidence="5" key="1">
    <citation type="submission" date="2020-11" db="EMBL/GenBank/DDBJ databases">
        <authorList>
            <person name="Tran Van P."/>
        </authorList>
    </citation>
    <scope>NUCLEOTIDE SEQUENCE</scope>
</reference>
<gene>
    <name evidence="5" type="ORF">TDIB3V08_LOCUS11526</name>
</gene>
<evidence type="ECO:0000256" key="1">
    <source>
        <dbReference type="ARBA" id="ARBA00004496"/>
    </source>
</evidence>
<dbReference type="InterPro" id="IPR042455">
    <property type="entry name" value="DOCK_N_sub1"/>
</dbReference>
<dbReference type="GO" id="GO:0005085">
    <property type="term" value="F:guanyl-nucleotide exchange factor activity"/>
    <property type="evidence" value="ECO:0007669"/>
    <property type="project" value="InterPro"/>
</dbReference>
<comment type="similarity">
    <text evidence="3">Belongs to the DOCK family.</text>
</comment>
<protein>
    <recommendedName>
        <fullName evidence="4">C2 DOCK-type domain-containing protein</fullName>
    </recommendedName>
</protein>
<evidence type="ECO:0000256" key="2">
    <source>
        <dbReference type="ARBA" id="ARBA00022490"/>
    </source>
</evidence>
<evidence type="ECO:0000256" key="3">
    <source>
        <dbReference type="PROSITE-ProRule" id="PRU00983"/>
    </source>
</evidence>
<dbReference type="PANTHER" id="PTHR45653">
    <property type="entry name" value="DEDICATOR OF CYTOKINESIS"/>
    <property type="match status" value="1"/>
</dbReference>
<dbReference type="AlphaFoldDB" id="A0A7R8VV07"/>
<dbReference type="PANTHER" id="PTHR45653:SF10">
    <property type="entry name" value="MYOBLAST CITY, ISOFORM B"/>
    <property type="match status" value="1"/>
</dbReference>
<dbReference type="Pfam" id="PF16172">
    <property type="entry name" value="DOCK_N"/>
    <property type="match status" value="2"/>
</dbReference>
<dbReference type="GO" id="GO:0005886">
    <property type="term" value="C:plasma membrane"/>
    <property type="evidence" value="ECO:0007669"/>
    <property type="project" value="TreeGrafter"/>
</dbReference>
<dbReference type="GO" id="GO:0016477">
    <property type="term" value="P:cell migration"/>
    <property type="evidence" value="ECO:0007669"/>
    <property type="project" value="TreeGrafter"/>
</dbReference>
<dbReference type="InterPro" id="IPR026791">
    <property type="entry name" value="DOCK"/>
</dbReference>
<sequence length="681" mass="78538">MVRTTPSFWRIPSSKMGVVLETPLRTSPAWLLPGGEPETPAETTGPEPTSVMFQTHSEHFETIQHRIYELIRYRSKILSGTLPVDELKEIKRLVTSKIDMGNKHGQQVSKFRHFQDRHGQQVSKFCHFQDKHEQQVSKFRHFRDRHGQQVSKFRHFRDRHEQQVSKFCYFQDRRGQQVSKFHQYKDVFRQVSKFRQDKELYVDTLLDLDMVVRDDQGNIMNPDVTSSIQLYYQHRLATERIKRETSGSTKKTPKVVTQYSHIFFVSVRNFVCKMSEDAELLMTLYDAKEGRAFTENYVVRWSKEGLARDIDQLHNLRVLFTDLGSRDLIREKVYLVCYVVRVGAMEVRDTDHRRSSHVPRKSPGEGMRRPFGVAAMDVTLYLSGRLDSDEEKHHFIPFLQCADKDNLEGTLRRILTLKDLTQKEHKGQGLWTSLKLLHGDIKQVTIQCVLTGDTVREENPHLVLGNVAIARKMGFPEVILPGDVRNDLYLTLVGGEFSKGSKLADKNVEVTVVVCNDKGQSIPGVMSLGGGVEPLNEYRSVIYYHEEKPRWHETFKVAVPIDEFKGSHLRFSFKHRCSTESKDKLEKPFALSYVKLMQGNGTTLHDTEHDLLVYKVDHKFEETDLGYLTLPCTRGELVEGQKPQQGGLTLTNKDSFTIHTNVCSTKLTQNGESKAQIPSRR</sequence>
<dbReference type="InterPro" id="IPR027007">
    <property type="entry name" value="C2_DOCK-type_domain"/>
</dbReference>
<proteinExistence type="inferred from homology"/>
<name>A0A7R8VV07_TIMDO</name>
<feature type="domain" description="C2 DOCK-type" evidence="4">
    <location>
        <begin position="485"/>
        <end position="663"/>
    </location>
</feature>
<dbReference type="InterPro" id="IPR032376">
    <property type="entry name" value="DOCK_N"/>
</dbReference>